<name>A0A1J1H8M2_PLARL</name>
<keyword evidence="1" id="KW-0812">Transmembrane</keyword>
<proteinExistence type="predicted"/>
<dbReference type="Proteomes" id="UP000220158">
    <property type="component" value="Chromosome 12"/>
</dbReference>
<keyword evidence="1" id="KW-1133">Transmembrane helix</keyword>
<gene>
    <name evidence="2" type="ORF">PRELSG_1201000</name>
</gene>
<dbReference type="PANTHER" id="PTHR36593:SF1">
    <property type="entry name" value="EXPORTED SERINE_THREONINE PROTEIN KINASE"/>
    <property type="match status" value="1"/>
</dbReference>
<dbReference type="EMBL" id="LN835307">
    <property type="protein sequence ID" value="CRH01126.1"/>
    <property type="molecule type" value="Genomic_DNA"/>
</dbReference>
<dbReference type="RefSeq" id="XP_028534127.1">
    <property type="nucleotide sequence ID" value="XM_028677771.1"/>
</dbReference>
<sequence length="999" mass="120195">MEKLSEINNNDKIKKILKNIKDSENTKNKFCNILLLTKNIKDLKQDDKINVLKAIDVEFICLLLRSKNEFKLFTLRLINSLVANSTFLYLKKCLPFINSIIYHYLSYIKNVAKEINKIEKKENNIKRDEKNEIEVKNCKSESEKEENNAYHENDMKDINVIYNECLTFFLKIQEFLKTEDIINTTYYNDENNDIDVDVEMYFFSKSLKKKYRSENIMDSNNEKRDINDVIETIDSDNLNSDSAFSEEDEENFDSKEHDFYYHDENICLIELILGVLKENIFIKELKNGKDKIKKNTEKGEDKQYKKKDDDDKIKKYNNDKVDIKFQTIDESFFSQMLLNENNINISLLFLNNLILKLHDNKFLKEYFYLLNKIIENYDKQNIVTSMNCLTHLNIYIKNKSFHYILDENIIYKFYANIIYLFSQIKSEKEKKVLYTLYSTIYSCLNFMFVNKDSIDILKTPLSYMNVELYLFLEDVIKHLDQNDNKNHTFNNKHFKKMFHLICNNMENIINYVSYNYSLTDEYEIKEKIERNSENVKNNYKVINNNTINNNNINNNSSNNDINNNVNHNKKKDIYENIIKNKKKEQVCSDMLSNKSVENTLISNNNLEIKDVYVIISKIKKSIEILLEFLKDIKSKFKDFNENSNNFKKFKNEFNEEINLLIRLFCNYLIHENVHYIDDFIKLLEFFTIFLEEENFFFLLVVKNVHVDRYFNNKIFISKLFLYIFDISMKNITHVKILFNLFNKCAFNIIEFLEVNVEKDISDNSLIIENSINDYDLIENLNISVDKLSNLNFVYIICEDEYLKNTDNSFKGNVKNIIFFSTHFFFYYYFNVLHKKNENLPQHNFDVIKDNYYNLCNKQIQKDEKSFFLSLKILLSITSLLFMRFDAYIVTHILKKKDILFIQDCLILSLLNLKYINEDKMKNNEESQIKKKKKKFFFQILKLIYFIMYYHPYFVSLFIYRLKQLKEVNDITYFETSRNKMKEKYISICLFLNNFIKNYV</sequence>
<dbReference type="GeneID" id="39737253"/>
<dbReference type="OrthoDB" id="392774at2759"/>
<evidence type="ECO:0000313" key="3">
    <source>
        <dbReference type="Proteomes" id="UP000220158"/>
    </source>
</evidence>
<accession>A0A1J1H8M2</accession>
<dbReference type="AlphaFoldDB" id="A0A1J1H8M2"/>
<dbReference type="VEuPathDB" id="PlasmoDB:PRELSG_1201000"/>
<evidence type="ECO:0000256" key="1">
    <source>
        <dbReference type="SAM" id="Phobius"/>
    </source>
</evidence>
<feature type="transmembrane region" description="Helical" evidence="1">
    <location>
        <begin position="935"/>
        <end position="959"/>
    </location>
</feature>
<feature type="transmembrane region" description="Helical" evidence="1">
    <location>
        <begin position="898"/>
        <end position="915"/>
    </location>
</feature>
<dbReference type="OMA" id="YMNVELY"/>
<keyword evidence="1" id="KW-0472">Membrane</keyword>
<dbReference type="KEGG" id="prel:PRELSG_1201000"/>
<evidence type="ECO:0000313" key="2">
    <source>
        <dbReference type="EMBL" id="CRH01126.1"/>
    </source>
</evidence>
<reference evidence="2 3" key="1">
    <citation type="submission" date="2015-04" db="EMBL/GenBank/DDBJ databases">
        <authorList>
            <consortium name="Pathogen Informatics"/>
        </authorList>
    </citation>
    <scope>NUCLEOTIDE SEQUENCE [LARGE SCALE GENOMIC DNA]</scope>
    <source>
        <strain evidence="2 3">SGS1</strain>
    </source>
</reference>
<protein>
    <submittedName>
        <fullName evidence="2">Uncharacterized protein</fullName>
    </submittedName>
</protein>
<dbReference type="PANTHER" id="PTHR36593">
    <property type="entry name" value="EXPORTED SERINE/THREONINE PROTEIN KINASE"/>
    <property type="match status" value="1"/>
</dbReference>
<keyword evidence="3" id="KW-1185">Reference proteome</keyword>
<feature type="transmembrane region" description="Helical" evidence="1">
    <location>
        <begin position="866"/>
        <end position="886"/>
    </location>
</feature>
<organism evidence="2 3">
    <name type="scientific">Plasmodium relictum</name>
    <dbReference type="NCBI Taxonomy" id="85471"/>
    <lineage>
        <taxon>Eukaryota</taxon>
        <taxon>Sar</taxon>
        <taxon>Alveolata</taxon>
        <taxon>Apicomplexa</taxon>
        <taxon>Aconoidasida</taxon>
        <taxon>Haemosporida</taxon>
        <taxon>Plasmodiidae</taxon>
        <taxon>Plasmodium</taxon>
        <taxon>Plasmodium (Haemamoeba)</taxon>
    </lineage>
</organism>